<dbReference type="Pfam" id="PF00593">
    <property type="entry name" value="TonB_dep_Rec_b-barrel"/>
    <property type="match status" value="1"/>
</dbReference>
<keyword evidence="17" id="KW-1185">Reference proteome</keyword>
<keyword evidence="4 9" id="KW-0812">Transmembrane</keyword>
<evidence type="ECO:0000259" key="14">
    <source>
        <dbReference type="Pfam" id="PF00593"/>
    </source>
</evidence>
<dbReference type="InterPro" id="IPR037066">
    <property type="entry name" value="Plug_dom_sf"/>
</dbReference>
<evidence type="ECO:0000256" key="5">
    <source>
        <dbReference type="ARBA" id="ARBA00022729"/>
    </source>
</evidence>
<sequence>MNTLHTLRISAAPLVLGLAMVAGSAHAQQAPSITNGNAGSALASEAPAADTIVVTGSRIANPNLKALAPITTLNATDIKASGVSSAEELINQLPQVFAGQGSTVSNGATGTATVDLRGLGSTRTLVLVNGRRLMPGDPGSSAADLNFIPTSLVKRVDVLTGGASATYGADAVAGVVNFVLDKDFTGFRFDIEDGLYNHYNGNREVQNLLNKRINAGLSGYNYPQGNTWDGNGYNGTLAYGAKFADGRGHVMAYVGHRHQNAVAQSQRDYSSCSINKAGTACGGSATANGANGLYYPAGSSSSTIGAFGNGTLTEGTSNLFNYAPTNYYQRNDNRWNAGLFGDLEVSPALHPYFEFMFMSDRTVAQIAPSGDFGNTLTINCDNPYLSSAQKSTICNSSNMVTGYTATGYPITASGDQSLINTAATNSTTAYLQLLWRNIYGQPRKSDLRHQSYRSVMGTRGDLGNGWAYDAYLQYGRTAYKQVYTGEVSVSRMANALNAVTDSSGNVVCASGSADGCSPINLFTGTPSAASLAYISATGVMTGYTSELVASAQLTGDLTQYGVKTPWADTGANIAIGTEFRREGLALHPDNAFITGDLAGQGGATLPIEGNYKVIEGIIEAQVPIIENKMNFNTGYRFSHYQLSTGRTYDTHTYKFGLDYTPVPDVRLRAGFNRSVRAPNLQELFATQHVALDGSTDPCADQSTISTSCALQGVTGSVASNPAGQYNGLVGGNPNLNPEVAYTKTLGVVLTPHQLRGFTISADYFNIRIDDAIQSYGADAILSACYNNANSSACSLISRASNGSLWMSSNGYVVDIPHNIGWIKDAGFDLNASYTHDLGRLGRLTASMNGTVLAQYAVNNGLTEAYDCAGYYGTTCGVPAPTWRHRARFALDTKRNLVVSLVWRYIGPVSVDYSNPSSTLHASSYSAYAAHIKPYSYFDLSVNGSVGSHIQWRAGVKNLLDKDPPLVGSGSCSSTYCNGNTYGGVYDSMGRYVFTGMTFSF</sequence>
<protein>
    <submittedName>
        <fullName evidence="16">TonB-dependent receptor</fullName>
    </submittedName>
</protein>
<dbReference type="PANTHER" id="PTHR47234:SF2">
    <property type="entry name" value="TONB-DEPENDENT RECEPTOR"/>
    <property type="match status" value="1"/>
</dbReference>
<evidence type="ECO:0000256" key="12">
    <source>
        <dbReference type="RuleBase" id="RU003357"/>
    </source>
</evidence>
<keyword evidence="8 9" id="KW-0998">Cell outer membrane</keyword>
<feature type="domain" description="TonB-dependent receptor-like beta-barrel" evidence="14">
    <location>
        <begin position="410"/>
        <end position="958"/>
    </location>
</feature>
<dbReference type="RefSeq" id="WP_127711615.1">
    <property type="nucleotide sequence ID" value="NZ_SACO01000018.1"/>
</dbReference>
<evidence type="ECO:0000256" key="8">
    <source>
        <dbReference type="ARBA" id="ARBA00023237"/>
    </source>
</evidence>
<evidence type="ECO:0000256" key="6">
    <source>
        <dbReference type="ARBA" id="ARBA00023077"/>
    </source>
</evidence>
<keyword evidence="16" id="KW-0675">Receptor</keyword>
<feature type="chain" id="PRO_5019060821" evidence="13">
    <location>
        <begin position="28"/>
        <end position="1000"/>
    </location>
</feature>
<comment type="subcellular location">
    <subcellularLocation>
        <location evidence="1 9">Cell outer membrane</location>
        <topology evidence="1 9">Multi-pass membrane protein</topology>
    </subcellularLocation>
</comment>
<proteinExistence type="inferred from homology"/>
<name>A0A437N019_9SPHN</name>
<evidence type="ECO:0000313" key="17">
    <source>
        <dbReference type="Proteomes" id="UP000282837"/>
    </source>
</evidence>
<evidence type="ECO:0000256" key="1">
    <source>
        <dbReference type="ARBA" id="ARBA00004571"/>
    </source>
</evidence>
<dbReference type="Proteomes" id="UP000282837">
    <property type="component" value="Unassembled WGS sequence"/>
</dbReference>
<dbReference type="SUPFAM" id="SSF56935">
    <property type="entry name" value="Porins"/>
    <property type="match status" value="1"/>
</dbReference>
<dbReference type="PROSITE" id="PS52016">
    <property type="entry name" value="TONB_DEPENDENT_REC_3"/>
    <property type="match status" value="1"/>
</dbReference>
<dbReference type="InterPro" id="IPR012910">
    <property type="entry name" value="Plug_dom"/>
</dbReference>
<evidence type="ECO:0000256" key="9">
    <source>
        <dbReference type="PROSITE-ProRule" id="PRU01360"/>
    </source>
</evidence>
<keyword evidence="6 10" id="KW-0798">TonB box</keyword>
<dbReference type="Gene3D" id="2.40.170.20">
    <property type="entry name" value="TonB-dependent receptor, beta-barrel domain"/>
    <property type="match status" value="1"/>
</dbReference>
<dbReference type="PANTHER" id="PTHR47234">
    <property type="match status" value="1"/>
</dbReference>
<comment type="caution">
    <text evidence="16">The sequence shown here is derived from an EMBL/GenBank/DDBJ whole genome shotgun (WGS) entry which is preliminary data.</text>
</comment>
<keyword evidence="3 9" id="KW-1134">Transmembrane beta strand</keyword>
<dbReference type="PROSITE" id="PS00430">
    <property type="entry name" value="TONB_DEPENDENT_REC_1"/>
    <property type="match status" value="1"/>
</dbReference>
<feature type="domain" description="TonB-dependent receptor plug" evidence="15">
    <location>
        <begin position="65"/>
        <end position="175"/>
    </location>
</feature>
<evidence type="ECO:0000256" key="2">
    <source>
        <dbReference type="ARBA" id="ARBA00022448"/>
    </source>
</evidence>
<dbReference type="InterPro" id="IPR039426">
    <property type="entry name" value="TonB-dep_rcpt-like"/>
</dbReference>
<evidence type="ECO:0000256" key="10">
    <source>
        <dbReference type="PROSITE-ProRule" id="PRU10143"/>
    </source>
</evidence>
<accession>A0A437N019</accession>
<dbReference type="EMBL" id="SACO01000018">
    <property type="protein sequence ID" value="RVU03248.1"/>
    <property type="molecule type" value="Genomic_DNA"/>
</dbReference>
<evidence type="ECO:0000256" key="3">
    <source>
        <dbReference type="ARBA" id="ARBA00022452"/>
    </source>
</evidence>
<evidence type="ECO:0000259" key="15">
    <source>
        <dbReference type="Pfam" id="PF07715"/>
    </source>
</evidence>
<organism evidence="16 17">
    <name type="scientific">Novosphingobium umbonatum</name>
    <dbReference type="NCBI Taxonomy" id="1908524"/>
    <lineage>
        <taxon>Bacteria</taxon>
        <taxon>Pseudomonadati</taxon>
        <taxon>Pseudomonadota</taxon>
        <taxon>Alphaproteobacteria</taxon>
        <taxon>Sphingomonadales</taxon>
        <taxon>Sphingomonadaceae</taxon>
        <taxon>Novosphingobium</taxon>
    </lineage>
</organism>
<evidence type="ECO:0000256" key="4">
    <source>
        <dbReference type="ARBA" id="ARBA00022692"/>
    </source>
</evidence>
<dbReference type="Gene3D" id="2.170.130.10">
    <property type="entry name" value="TonB-dependent receptor, plug domain"/>
    <property type="match status" value="1"/>
</dbReference>
<evidence type="ECO:0000313" key="16">
    <source>
        <dbReference type="EMBL" id="RVU03248.1"/>
    </source>
</evidence>
<dbReference type="InterPro" id="IPR010917">
    <property type="entry name" value="TonB_rcpt_CS"/>
</dbReference>
<reference evidence="16 17" key="1">
    <citation type="submission" date="2019-01" db="EMBL/GenBank/DDBJ databases">
        <authorList>
            <person name="Chen W.-M."/>
        </authorList>
    </citation>
    <scope>NUCLEOTIDE SEQUENCE [LARGE SCALE GENOMIC DNA]</scope>
    <source>
        <strain evidence="16 17">FSY-9</strain>
    </source>
</reference>
<dbReference type="Pfam" id="PF07715">
    <property type="entry name" value="Plug"/>
    <property type="match status" value="1"/>
</dbReference>
<dbReference type="GO" id="GO:0009279">
    <property type="term" value="C:cell outer membrane"/>
    <property type="evidence" value="ECO:0007669"/>
    <property type="project" value="UniProtKB-SubCell"/>
</dbReference>
<feature type="short sequence motif" description="TonB C-terminal box" evidence="11">
    <location>
        <begin position="983"/>
        <end position="1000"/>
    </location>
</feature>
<dbReference type="AlphaFoldDB" id="A0A437N019"/>
<evidence type="ECO:0000256" key="13">
    <source>
        <dbReference type="SAM" id="SignalP"/>
    </source>
</evidence>
<dbReference type="OrthoDB" id="7051241at2"/>
<dbReference type="InterPro" id="IPR010916">
    <property type="entry name" value="TonB_box_CS"/>
</dbReference>
<keyword evidence="2 9" id="KW-0813">Transport</keyword>
<dbReference type="PROSITE" id="PS01156">
    <property type="entry name" value="TONB_DEPENDENT_REC_2"/>
    <property type="match status" value="1"/>
</dbReference>
<evidence type="ECO:0000256" key="7">
    <source>
        <dbReference type="ARBA" id="ARBA00023136"/>
    </source>
</evidence>
<feature type="short sequence motif" description="TonB box" evidence="10">
    <location>
        <begin position="51"/>
        <end position="57"/>
    </location>
</feature>
<dbReference type="InterPro" id="IPR000531">
    <property type="entry name" value="Beta-barrel_TonB"/>
</dbReference>
<keyword evidence="5 13" id="KW-0732">Signal</keyword>
<gene>
    <name evidence="16" type="ORF">EOE18_16675</name>
</gene>
<feature type="signal peptide" evidence="13">
    <location>
        <begin position="1"/>
        <end position="27"/>
    </location>
</feature>
<comment type="similarity">
    <text evidence="9 12">Belongs to the TonB-dependent receptor family.</text>
</comment>
<keyword evidence="7 9" id="KW-0472">Membrane</keyword>
<evidence type="ECO:0000256" key="11">
    <source>
        <dbReference type="PROSITE-ProRule" id="PRU10144"/>
    </source>
</evidence>
<dbReference type="InterPro" id="IPR036942">
    <property type="entry name" value="Beta-barrel_TonB_sf"/>
</dbReference>